<dbReference type="EMBL" id="JANIBK010000079">
    <property type="protein sequence ID" value="MCQ8129536.1"/>
    <property type="molecule type" value="Genomic_DNA"/>
</dbReference>
<reference evidence="1 2" key="1">
    <citation type="submission" date="2022-07" db="EMBL/GenBank/DDBJ databases">
        <title>Methylomonas rivi sp. nov., Methylomonas rosea sp. nov., Methylomonas aureus sp. nov. and Methylomonas subterranea sp. nov., four novel methanotrophs isolated from a freshwater creek and the deep terrestrial subsurface.</title>
        <authorList>
            <person name="Abin C."/>
            <person name="Sankaranarayanan K."/>
            <person name="Garner C."/>
            <person name="Sindelar R."/>
            <person name="Kotary K."/>
            <person name="Garner R."/>
            <person name="Barclay S."/>
            <person name="Lawson P."/>
            <person name="Krumholz L."/>
        </authorList>
    </citation>
    <scope>NUCLEOTIDE SEQUENCE [LARGE SCALE GENOMIC DNA]</scope>
    <source>
        <strain evidence="1 2">WSC-6</strain>
    </source>
</reference>
<protein>
    <recommendedName>
        <fullName evidence="3">Outer membrane protein assembly factor BamC</fullName>
    </recommendedName>
</protein>
<gene>
    <name evidence="1" type="ORF">NP596_13815</name>
</gene>
<sequence length="196" mass="22281">MSKHLIIGLPMLLLLGCADTSDRYRDTHQLELPPELPIEHTHAQPAVAPDDLQPKAAKTSPLENLMDFKDDGEKPLLTLKTRPDRAWEMVVVALKISNIEVLDKNREENRIQVRFDPDTGGREPRVLDVFFNDDYAEAEYTISLKEDITGMAVNAVLGKPDKLEYGEDGSAHLLRLLHKTIDEKIIHREQNKPEEE</sequence>
<name>A0ABT1U7D0_9GAMM</name>
<dbReference type="Proteomes" id="UP001524586">
    <property type="component" value="Unassembled WGS sequence"/>
</dbReference>
<evidence type="ECO:0008006" key="3">
    <source>
        <dbReference type="Google" id="ProtNLM"/>
    </source>
</evidence>
<dbReference type="PROSITE" id="PS51257">
    <property type="entry name" value="PROKAR_LIPOPROTEIN"/>
    <property type="match status" value="1"/>
</dbReference>
<evidence type="ECO:0000313" key="2">
    <source>
        <dbReference type="Proteomes" id="UP001524586"/>
    </source>
</evidence>
<dbReference type="InterPro" id="IPR042268">
    <property type="entry name" value="BamC_C"/>
</dbReference>
<keyword evidence="2" id="KW-1185">Reference proteome</keyword>
<accession>A0ABT1U7D0</accession>
<evidence type="ECO:0000313" key="1">
    <source>
        <dbReference type="EMBL" id="MCQ8129536.1"/>
    </source>
</evidence>
<comment type="caution">
    <text evidence="1">The sequence shown here is derived from an EMBL/GenBank/DDBJ whole genome shotgun (WGS) entry which is preliminary data.</text>
</comment>
<organism evidence="1 2">
    <name type="scientific">Methylomonas rivi</name>
    <dbReference type="NCBI Taxonomy" id="2952226"/>
    <lineage>
        <taxon>Bacteria</taxon>
        <taxon>Pseudomonadati</taxon>
        <taxon>Pseudomonadota</taxon>
        <taxon>Gammaproteobacteria</taxon>
        <taxon>Methylococcales</taxon>
        <taxon>Methylococcaceae</taxon>
        <taxon>Methylomonas</taxon>
    </lineage>
</organism>
<proteinExistence type="predicted"/>
<dbReference type="RefSeq" id="WP_256615968.1">
    <property type="nucleotide sequence ID" value="NZ_JANIBK010000079.1"/>
</dbReference>
<dbReference type="Gene3D" id="3.30.310.170">
    <property type="entry name" value="Outer membrane protein assembly factor BamC"/>
    <property type="match status" value="1"/>
</dbReference>